<evidence type="ECO:0000259" key="12">
    <source>
        <dbReference type="PROSITE" id="PS50846"/>
    </source>
</evidence>
<dbReference type="Gene3D" id="3.30.70.100">
    <property type="match status" value="1"/>
</dbReference>
<evidence type="ECO:0000256" key="9">
    <source>
        <dbReference type="ARBA" id="ARBA00040962"/>
    </source>
</evidence>
<dbReference type="InterPro" id="IPR006121">
    <property type="entry name" value="HMA_dom"/>
</dbReference>
<dbReference type="GO" id="GO:0016531">
    <property type="term" value="F:copper chaperone activity"/>
    <property type="evidence" value="ECO:0007669"/>
    <property type="project" value="TreeGrafter"/>
</dbReference>
<organism evidence="13 14">
    <name type="scientific">Mytilus galloprovincialis</name>
    <name type="common">Mediterranean mussel</name>
    <dbReference type="NCBI Taxonomy" id="29158"/>
    <lineage>
        <taxon>Eukaryota</taxon>
        <taxon>Metazoa</taxon>
        <taxon>Spiralia</taxon>
        <taxon>Lophotrochozoa</taxon>
        <taxon>Mollusca</taxon>
        <taxon>Bivalvia</taxon>
        <taxon>Autobranchia</taxon>
        <taxon>Pteriomorphia</taxon>
        <taxon>Mytilida</taxon>
        <taxon>Mytiloidea</taxon>
        <taxon>Mytilidae</taxon>
        <taxon>Mytilinae</taxon>
        <taxon>Mytilus</taxon>
    </lineage>
</organism>
<evidence type="ECO:0000256" key="10">
    <source>
        <dbReference type="ARBA" id="ARBA00043201"/>
    </source>
</evidence>
<dbReference type="AlphaFoldDB" id="A0A8B6D0P0"/>
<keyword evidence="1" id="KW-0813">Transport</keyword>
<keyword evidence="6" id="KW-0143">Chaperone</keyword>
<protein>
    <recommendedName>
        <fullName evidence="9">Copper transport protein ATOX1</fullName>
    </recommendedName>
    <alternativeName>
        <fullName evidence="10">Metal transport protein ATX1</fullName>
    </alternativeName>
</protein>
<dbReference type="GO" id="GO:0046872">
    <property type="term" value="F:metal ion binding"/>
    <property type="evidence" value="ECO:0007669"/>
    <property type="project" value="UniProtKB-KW"/>
</dbReference>
<dbReference type="PANTHER" id="PTHR46365">
    <property type="entry name" value="COPPER TRANSPORT PROTEIN ATOX1"/>
    <property type="match status" value="1"/>
</dbReference>
<keyword evidence="4" id="KW-0186">Copper</keyword>
<evidence type="ECO:0000256" key="1">
    <source>
        <dbReference type="ARBA" id="ARBA00022448"/>
    </source>
</evidence>
<evidence type="ECO:0000256" key="11">
    <source>
        <dbReference type="ARBA" id="ARBA00046351"/>
    </source>
</evidence>
<dbReference type="GO" id="GO:0006825">
    <property type="term" value="P:copper ion transport"/>
    <property type="evidence" value="ECO:0007669"/>
    <property type="project" value="UniProtKB-KW"/>
</dbReference>
<dbReference type="PANTHER" id="PTHR46365:SF1">
    <property type="entry name" value="COPPER TRANSPORT PROTEIN ATOX1"/>
    <property type="match status" value="1"/>
</dbReference>
<evidence type="ECO:0000256" key="6">
    <source>
        <dbReference type="ARBA" id="ARBA00023186"/>
    </source>
</evidence>
<proteinExistence type="inferred from homology"/>
<dbReference type="InterPro" id="IPR036163">
    <property type="entry name" value="HMA_dom_sf"/>
</dbReference>
<evidence type="ECO:0000256" key="4">
    <source>
        <dbReference type="ARBA" id="ARBA00023008"/>
    </source>
</evidence>
<keyword evidence="3" id="KW-0187">Copper transport</keyword>
<gene>
    <name evidence="13" type="ORF">MGAL_10B009303</name>
</gene>
<dbReference type="InterPro" id="IPR051881">
    <property type="entry name" value="Copper_transport_ATOX1-like"/>
</dbReference>
<dbReference type="Pfam" id="PF00403">
    <property type="entry name" value="HMA"/>
    <property type="match status" value="1"/>
</dbReference>
<name>A0A8B6D0P0_MYTGA</name>
<evidence type="ECO:0000313" key="13">
    <source>
        <dbReference type="EMBL" id="VDI13279.1"/>
    </source>
</evidence>
<comment type="similarity">
    <text evidence="8">Belongs to the ATX1 family.</text>
</comment>
<dbReference type="EMBL" id="UYJE01002743">
    <property type="protein sequence ID" value="VDI13279.1"/>
    <property type="molecule type" value="Genomic_DNA"/>
</dbReference>
<keyword evidence="5" id="KW-0406">Ion transport</keyword>
<keyword evidence="2" id="KW-0479">Metal-binding</keyword>
<dbReference type="PROSITE" id="PS50846">
    <property type="entry name" value="HMA_2"/>
    <property type="match status" value="1"/>
</dbReference>
<evidence type="ECO:0000256" key="7">
    <source>
        <dbReference type="ARBA" id="ARBA00037651"/>
    </source>
</evidence>
<evidence type="ECO:0000256" key="2">
    <source>
        <dbReference type="ARBA" id="ARBA00022723"/>
    </source>
</evidence>
<evidence type="ECO:0000313" key="14">
    <source>
        <dbReference type="Proteomes" id="UP000596742"/>
    </source>
</evidence>
<evidence type="ECO:0000256" key="3">
    <source>
        <dbReference type="ARBA" id="ARBA00022796"/>
    </source>
</evidence>
<keyword evidence="14" id="KW-1185">Reference proteome</keyword>
<dbReference type="SUPFAM" id="SSF55008">
    <property type="entry name" value="HMA, heavy metal-associated domain"/>
    <property type="match status" value="1"/>
</dbReference>
<reference evidence="13" key="1">
    <citation type="submission" date="2018-11" db="EMBL/GenBank/DDBJ databases">
        <authorList>
            <person name="Alioto T."/>
            <person name="Alioto T."/>
        </authorList>
    </citation>
    <scope>NUCLEOTIDE SEQUENCE</scope>
</reference>
<feature type="domain" description="HMA" evidence="12">
    <location>
        <begin position="2"/>
        <end position="66"/>
    </location>
</feature>
<dbReference type="CDD" id="cd00371">
    <property type="entry name" value="HMA"/>
    <property type="match status" value="1"/>
</dbReference>
<evidence type="ECO:0000256" key="5">
    <source>
        <dbReference type="ARBA" id="ARBA00023065"/>
    </source>
</evidence>
<comment type="function">
    <text evidence="7">Binds and deliver cytosolic copper to the copper ATPase proteins. May be important in cellular antioxidant defense.</text>
</comment>
<accession>A0A8B6D0P0</accession>
<dbReference type="GO" id="GO:0005829">
    <property type="term" value="C:cytosol"/>
    <property type="evidence" value="ECO:0007669"/>
    <property type="project" value="TreeGrafter"/>
</dbReference>
<dbReference type="OrthoDB" id="689350at2759"/>
<comment type="caution">
    <text evidence="13">The sequence shown here is derived from an EMBL/GenBank/DDBJ whole genome shotgun (WGS) entry which is preliminary data.</text>
</comment>
<comment type="subunit">
    <text evidence="11">Homodimer. Interacts with ATP7B. Interacts with ATP7A. Interacts (via dimer form) with SLC31A1 (via C-terminal domain); this interaction improves ATOX1 stability and controls intracellular Cu(I) levels.</text>
</comment>
<sequence length="69" mass="7410">MSQTYQFNMEMTCEGCANAAKRVLGKQGDKVTEVVTDVPTKTVTVTSTLSADEVLEVLKKTNIAVSLKG</sequence>
<dbReference type="FunFam" id="3.30.70.100:FF:000008">
    <property type="entry name" value="Copper transport protein ATOX1"/>
    <property type="match status" value="1"/>
</dbReference>
<evidence type="ECO:0000256" key="8">
    <source>
        <dbReference type="ARBA" id="ARBA00038171"/>
    </source>
</evidence>
<dbReference type="Proteomes" id="UP000596742">
    <property type="component" value="Unassembled WGS sequence"/>
</dbReference>